<feature type="region of interest" description="Disordered" evidence="1">
    <location>
        <begin position="130"/>
        <end position="157"/>
    </location>
</feature>
<accession>A0AAE0SIF4</accession>
<dbReference type="Proteomes" id="UP001195483">
    <property type="component" value="Unassembled WGS sequence"/>
</dbReference>
<keyword evidence="2" id="KW-1133">Transmembrane helix</keyword>
<name>A0AAE0SIF4_9BIVA</name>
<evidence type="ECO:0008006" key="5">
    <source>
        <dbReference type="Google" id="ProtNLM"/>
    </source>
</evidence>
<organism evidence="3 4">
    <name type="scientific">Potamilus streckersoni</name>
    <dbReference type="NCBI Taxonomy" id="2493646"/>
    <lineage>
        <taxon>Eukaryota</taxon>
        <taxon>Metazoa</taxon>
        <taxon>Spiralia</taxon>
        <taxon>Lophotrochozoa</taxon>
        <taxon>Mollusca</taxon>
        <taxon>Bivalvia</taxon>
        <taxon>Autobranchia</taxon>
        <taxon>Heteroconchia</taxon>
        <taxon>Palaeoheterodonta</taxon>
        <taxon>Unionida</taxon>
        <taxon>Unionoidea</taxon>
        <taxon>Unionidae</taxon>
        <taxon>Ambleminae</taxon>
        <taxon>Lampsilini</taxon>
        <taxon>Potamilus</taxon>
    </lineage>
</organism>
<keyword evidence="2" id="KW-0472">Membrane</keyword>
<keyword evidence="4" id="KW-1185">Reference proteome</keyword>
<reference evidence="3" key="3">
    <citation type="submission" date="2023-05" db="EMBL/GenBank/DDBJ databases">
        <authorList>
            <person name="Smith C.H."/>
        </authorList>
    </citation>
    <scope>NUCLEOTIDE SEQUENCE</scope>
    <source>
        <strain evidence="3">CHS0354</strain>
        <tissue evidence="3">Mantle</tissue>
    </source>
</reference>
<evidence type="ECO:0000256" key="2">
    <source>
        <dbReference type="SAM" id="Phobius"/>
    </source>
</evidence>
<evidence type="ECO:0000313" key="3">
    <source>
        <dbReference type="EMBL" id="KAK3592309.1"/>
    </source>
</evidence>
<protein>
    <recommendedName>
        <fullName evidence="5">Vesicular, overexpressed in cancer, prosurvival protein 1</fullName>
    </recommendedName>
</protein>
<reference evidence="3" key="1">
    <citation type="journal article" date="2021" name="Genome Biol. Evol.">
        <title>A High-Quality Reference Genome for a Parasitic Bivalve with Doubly Uniparental Inheritance (Bivalvia: Unionida).</title>
        <authorList>
            <person name="Smith C.H."/>
        </authorList>
    </citation>
    <scope>NUCLEOTIDE SEQUENCE</scope>
    <source>
        <strain evidence="3">CHS0354</strain>
    </source>
</reference>
<evidence type="ECO:0000313" key="4">
    <source>
        <dbReference type="Proteomes" id="UP001195483"/>
    </source>
</evidence>
<reference evidence="3" key="2">
    <citation type="journal article" date="2021" name="Genome Biol. Evol.">
        <title>Developing a high-quality reference genome for a parasitic bivalve with doubly uniparental inheritance (Bivalvia: Unionida).</title>
        <authorList>
            <person name="Smith C.H."/>
        </authorList>
    </citation>
    <scope>NUCLEOTIDE SEQUENCE</scope>
    <source>
        <strain evidence="3">CHS0354</strain>
        <tissue evidence="3">Mantle</tissue>
    </source>
</reference>
<evidence type="ECO:0000256" key="1">
    <source>
        <dbReference type="SAM" id="MobiDB-lite"/>
    </source>
</evidence>
<dbReference type="EMBL" id="JAEAOA010001820">
    <property type="protein sequence ID" value="KAK3592309.1"/>
    <property type="molecule type" value="Genomic_DNA"/>
</dbReference>
<feature type="transmembrane region" description="Helical" evidence="2">
    <location>
        <begin position="55"/>
        <end position="75"/>
    </location>
</feature>
<feature type="compositionally biased region" description="Basic and acidic residues" evidence="1">
    <location>
        <begin position="146"/>
        <end position="157"/>
    </location>
</feature>
<keyword evidence="2" id="KW-0812">Transmembrane</keyword>
<dbReference type="AlphaFoldDB" id="A0AAE0SIF4"/>
<comment type="caution">
    <text evidence="3">The sequence shown here is derived from an EMBL/GenBank/DDBJ whole genome shotgun (WGS) entry which is preliminary data.</text>
</comment>
<gene>
    <name evidence="3" type="ORF">CHS0354_030645</name>
</gene>
<sequence>MDREAGLWTFSVILSSEVSYGETSFCIDTSNNVTNLCPWGCCNSGFCCAKPSTSYFWLFGALGAAIAFVLILYFFRKRCSRSGIVQTPRDMGEMSQVNAAYSSRSIPAYCDPPPYISTIYNGTNPSIFPADCDPPPPYELPPSYEEASKGNNDNERR</sequence>
<proteinExistence type="predicted"/>